<keyword evidence="3" id="KW-1185">Reference proteome</keyword>
<dbReference type="EMBL" id="RQGD01000039">
    <property type="protein sequence ID" value="TGL57124.1"/>
    <property type="molecule type" value="Genomic_DNA"/>
</dbReference>
<proteinExistence type="predicted"/>
<feature type="signal peptide" evidence="1">
    <location>
        <begin position="1"/>
        <end position="22"/>
    </location>
</feature>
<evidence type="ECO:0000313" key="3">
    <source>
        <dbReference type="Proteomes" id="UP000297693"/>
    </source>
</evidence>
<comment type="caution">
    <text evidence="2">The sequence shown here is derived from an EMBL/GenBank/DDBJ whole genome shotgun (WGS) entry which is preliminary data.</text>
</comment>
<dbReference type="RefSeq" id="WP_135624752.1">
    <property type="nucleotide sequence ID" value="NZ_RQGD01000039.1"/>
</dbReference>
<dbReference type="InterPro" id="IPR025113">
    <property type="entry name" value="TRL-like"/>
</dbReference>
<keyword evidence="1" id="KW-0732">Signal</keyword>
<name>A0A4R9JVW1_9LEPT</name>
<accession>A0A4R9JVW1</accession>
<dbReference type="Proteomes" id="UP000297693">
    <property type="component" value="Unassembled WGS sequence"/>
</dbReference>
<reference evidence="2" key="1">
    <citation type="journal article" date="2019" name="PLoS Negl. Trop. Dis.">
        <title>Revisiting the worldwide diversity of Leptospira species in the environment.</title>
        <authorList>
            <person name="Vincent A.T."/>
            <person name="Schiettekatte O."/>
            <person name="Bourhy P."/>
            <person name="Veyrier F.J."/>
            <person name="Picardeau M."/>
        </authorList>
    </citation>
    <scope>NUCLEOTIDE SEQUENCE [LARGE SCALE GENOMIC DNA]</scope>
    <source>
        <strain evidence="2">201702476</strain>
    </source>
</reference>
<evidence type="ECO:0000256" key="1">
    <source>
        <dbReference type="SAM" id="SignalP"/>
    </source>
</evidence>
<evidence type="ECO:0000313" key="2">
    <source>
        <dbReference type="EMBL" id="TGL57124.1"/>
    </source>
</evidence>
<organism evidence="2 3">
    <name type="scientific">Leptospira ognonensis</name>
    <dbReference type="NCBI Taxonomy" id="2484945"/>
    <lineage>
        <taxon>Bacteria</taxon>
        <taxon>Pseudomonadati</taxon>
        <taxon>Spirochaetota</taxon>
        <taxon>Spirochaetia</taxon>
        <taxon>Leptospirales</taxon>
        <taxon>Leptospiraceae</taxon>
        <taxon>Leptospira</taxon>
    </lineage>
</organism>
<sequence>MKINLFLILLFSLCLNCISAPMQSLLFTNATQHVNGDVTGNQITSAKILKSGKSCAVSGLILNIFYFGSGNSIEEAAKNAGITKIALVDRDSVNVLYNLYYKECVIVWGE</sequence>
<gene>
    <name evidence="2" type="ORF">EHQ58_15160</name>
</gene>
<evidence type="ECO:0008006" key="4">
    <source>
        <dbReference type="Google" id="ProtNLM"/>
    </source>
</evidence>
<dbReference type="AlphaFoldDB" id="A0A4R9JVW1"/>
<dbReference type="OrthoDB" id="337092at2"/>
<feature type="chain" id="PRO_5020396853" description="TRL-like family protein" evidence="1">
    <location>
        <begin position="23"/>
        <end position="110"/>
    </location>
</feature>
<dbReference type="Pfam" id="PF13146">
    <property type="entry name" value="TRL"/>
    <property type="match status" value="1"/>
</dbReference>
<protein>
    <recommendedName>
        <fullName evidence="4">TRL-like family protein</fullName>
    </recommendedName>
</protein>